<gene>
    <name evidence="3" type="ORF">SCLCIDRAFT_653512</name>
</gene>
<dbReference type="OrthoDB" id="3182339at2759"/>
<organism evidence="3 4">
    <name type="scientific">Scleroderma citrinum Foug A</name>
    <dbReference type="NCBI Taxonomy" id="1036808"/>
    <lineage>
        <taxon>Eukaryota</taxon>
        <taxon>Fungi</taxon>
        <taxon>Dikarya</taxon>
        <taxon>Basidiomycota</taxon>
        <taxon>Agaricomycotina</taxon>
        <taxon>Agaricomycetes</taxon>
        <taxon>Agaricomycetidae</taxon>
        <taxon>Boletales</taxon>
        <taxon>Sclerodermatineae</taxon>
        <taxon>Sclerodermataceae</taxon>
        <taxon>Scleroderma</taxon>
    </lineage>
</organism>
<proteinExistence type="predicted"/>
<keyword evidence="4" id="KW-1185">Reference proteome</keyword>
<dbReference type="InterPro" id="IPR046541">
    <property type="entry name" value="DUF6606"/>
</dbReference>
<dbReference type="STRING" id="1036808.A0A0C3D5E2"/>
<reference evidence="4" key="2">
    <citation type="submission" date="2015-01" db="EMBL/GenBank/DDBJ databases">
        <title>Evolutionary Origins and Diversification of the Mycorrhizal Mutualists.</title>
        <authorList>
            <consortium name="DOE Joint Genome Institute"/>
            <consortium name="Mycorrhizal Genomics Consortium"/>
            <person name="Kohler A."/>
            <person name="Kuo A."/>
            <person name="Nagy L.G."/>
            <person name="Floudas D."/>
            <person name="Copeland A."/>
            <person name="Barry K.W."/>
            <person name="Cichocki N."/>
            <person name="Veneault-Fourrey C."/>
            <person name="LaButti K."/>
            <person name="Lindquist E.A."/>
            <person name="Lipzen A."/>
            <person name="Lundell T."/>
            <person name="Morin E."/>
            <person name="Murat C."/>
            <person name="Riley R."/>
            <person name="Ohm R."/>
            <person name="Sun H."/>
            <person name="Tunlid A."/>
            <person name="Henrissat B."/>
            <person name="Grigoriev I.V."/>
            <person name="Hibbett D.S."/>
            <person name="Martin F."/>
        </authorList>
    </citation>
    <scope>NUCLEOTIDE SEQUENCE [LARGE SCALE GENOMIC DNA]</scope>
    <source>
        <strain evidence="4">Foug A</strain>
    </source>
</reference>
<evidence type="ECO:0000313" key="3">
    <source>
        <dbReference type="EMBL" id="KIM51326.1"/>
    </source>
</evidence>
<name>A0A0C3D5E2_9AGAM</name>
<dbReference type="Proteomes" id="UP000053989">
    <property type="component" value="Unassembled WGS sequence"/>
</dbReference>
<evidence type="ECO:0000256" key="1">
    <source>
        <dbReference type="SAM" id="Coils"/>
    </source>
</evidence>
<dbReference type="HOGENOM" id="CLU_000211_0_0_1"/>
<evidence type="ECO:0000313" key="4">
    <source>
        <dbReference type="Proteomes" id="UP000053989"/>
    </source>
</evidence>
<evidence type="ECO:0000259" key="2">
    <source>
        <dbReference type="Pfam" id="PF20255"/>
    </source>
</evidence>
<reference evidence="3 4" key="1">
    <citation type="submission" date="2014-04" db="EMBL/GenBank/DDBJ databases">
        <authorList>
            <consortium name="DOE Joint Genome Institute"/>
            <person name="Kuo A."/>
            <person name="Kohler A."/>
            <person name="Nagy L.G."/>
            <person name="Floudas D."/>
            <person name="Copeland A."/>
            <person name="Barry K.W."/>
            <person name="Cichocki N."/>
            <person name="Veneault-Fourrey C."/>
            <person name="LaButti K."/>
            <person name="Lindquist E.A."/>
            <person name="Lipzen A."/>
            <person name="Lundell T."/>
            <person name="Morin E."/>
            <person name="Murat C."/>
            <person name="Sun H."/>
            <person name="Tunlid A."/>
            <person name="Henrissat B."/>
            <person name="Grigoriev I.V."/>
            <person name="Hibbett D.S."/>
            <person name="Martin F."/>
            <person name="Nordberg H.P."/>
            <person name="Cantor M.N."/>
            <person name="Hua S.X."/>
        </authorList>
    </citation>
    <scope>NUCLEOTIDE SEQUENCE [LARGE SCALE GENOMIC DNA]</scope>
    <source>
        <strain evidence="3 4">Foug A</strain>
    </source>
</reference>
<protein>
    <recommendedName>
        <fullName evidence="2">DUF6606 domain-containing protein</fullName>
    </recommendedName>
</protein>
<feature type="domain" description="DUF6606" evidence="2">
    <location>
        <begin position="21"/>
        <end position="283"/>
    </location>
</feature>
<accession>A0A0C3D5E2</accession>
<dbReference type="InParanoid" id="A0A0C3D5E2"/>
<sequence length="1453" mass="164320">MLTNMNNKEPDVLEVKTSEYLITHIFCPLKLPDGDDHSLDNDGALSRVTLSATCDFSQRISGSASAQWQYIVKMLQNLDRVMSSNALDEALMDYQIQAMEVGDVLVYLIRAQNAAVMFRKQPEETLVESFEVSPCTEAVMGAAGKLVCSYPGPVIAVPNHLLDGASFRAELANFLSKMDKDVLAARTTRKAGSEVVEERDTAHPRYITELLTGILRAVGRPAEVKRISKRIGDDVVWKDSKLPWRRSPLWLVIRVAMQTTLDRNGLGRNAYKTFMLFFMNDLAHQARLHDMSNDVLQWTSAKISRRLTKLAVEAPEWLSEAVLETCTVIRALLNERWTQVQAEEAISPMWNPSALDFSADTKLTLFGSSPYIRNALQTQHSASPPSKFQPKNCLRGTLEDFLSADRTFFQRAYDEEPYVTLYDLEREVRKKIDGWVAHISESAIDGACERLELLANSYSSAAMRSYEGNPEDLSRMLLTIVELWIALDKLVVQQIPILRDYSPEIPISLLERLLLRDPSHLQRLPLGVGYIRQRACNAQDGYSVFSDIVDERNFSVRYFDQSPHLQSLEERILGDARSEREAKRQELARANEHHKGLREKASNTNHIYTTNQYGQPRDHYKWSCPRCIIDDEMKRMKIAIHEWPLPTNPQRVKRVVFELDCPISFNMWRSAIFHLLVDLCSPSVGHVSPYLLQNYSGLQGYYVGHSRSRITLASDTKPFVQSHYRETAIPSEESKVCVNNGLTFHGFDKTASTKACTAFNACDISSLCTYQLPLGPYQNLRRYLKDTTHTSNEVLCDQANCHKDLSIHEFIAFGHLRSGPSLQWLNMLREVRANTLRFRHDETHFLFAQASCQVGPVSEARKLVWHDELCSSSFRHTFLKELECLVKTISGNWLEAMTMASVAFLVARILASNIADHDSTPDSQALNLLDVVREKTFSWVLELSKKLEDASEAEREILRGQLRDAAAICRSTFEVGLANSAKQLLSSPRSLEILLSCAIIIHNNTPAKLDDLSTTSRLLISRDRRLAWKLEHMVSNTIEERNEGIHFAIRHVWPAYREGDQWAGLEDCSWFASNTSASLDEQSQEISLNILDGTLLVNGKPLGRLPLNIQKDPLFTTIFGGQVLEVVPADMIGMEYATRGFISAHLVCFRMAGSELVIKIKKREGSDILQLIPPNKLASDLPRVLIENHVHWLNLSTRSIEIRPFSSLWRSSNDNWRIQFEPLGGHSMTNGQSFLFDIRSPTWQMLSKLLQPLQDSQDLVVTQDDHSTVSVELPRCGLSFFINSDGELESRHPRGMVYDKDQSIGTLFGLVNKLVLRPKDNLAEGLVQRQVLIPEGKVRYCSHDHHVEVTVCIKGPANRSISYQTFRIDTDLGRLVGHSRLTSNLYRAYLHALCSAYSVPAEPRNVLEMTHVMLATENVSVTQLWVTTLVPTTASFSAAVMLIAPQHVGNFHT</sequence>
<dbReference type="Pfam" id="PF20255">
    <property type="entry name" value="DUF6606"/>
    <property type="match status" value="1"/>
</dbReference>
<keyword evidence="1" id="KW-0175">Coiled coil</keyword>
<feature type="coiled-coil region" evidence="1">
    <location>
        <begin position="573"/>
        <end position="600"/>
    </location>
</feature>
<dbReference type="EMBL" id="KN822265">
    <property type="protein sequence ID" value="KIM51326.1"/>
    <property type="molecule type" value="Genomic_DNA"/>
</dbReference>